<protein>
    <submittedName>
        <fullName evidence="1">Uncharacterized protein</fullName>
    </submittedName>
</protein>
<reference evidence="1" key="1">
    <citation type="journal article" date="2020" name="Stud. Mycol.">
        <title>101 Dothideomycetes genomes: a test case for predicting lifestyles and emergence of pathogens.</title>
        <authorList>
            <person name="Haridas S."/>
            <person name="Albert R."/>
            <person name="Binder M."/>
            <person name="Bloem J."/>
            <person name="Labutti K."/>
            <person name="Salamov A."/>
            <person name="Andreopoulos B."/>
            <person name="Baker S."/>
            <person name="Barry K."/>
            <person name="Bills G."/>
            <person name="Bluhm B."/>
            <person name="Cannon C."/>
            <person name="Castanera R."/>
            <person name="Culley D."/>
            <person name="Daum C."/>
            <person name="Ezra D."/>
            <person name="Gonzalez J."/>
            <person name="Henrissat B."/>
            <person name="Kuo A."/>
            <person name="Liang C."/>
            <person name="Lipzen A."/>
            <person name="Lutzoni F."/>
            <person name="Magnuson J."/>
            <person name="Mondo S."/>
            <person name="Nolan M."/>
            <person name="Ohm R."/>
            <person name="Pangilinan J."/>
            <person name="Park H.-J."/>
            <person name="Ramirez L."/>
            <person name="Alfaro M."/>
            <person name="Sun H."/>
            <person name="Tritt A."/>
            <person name="Yoshinaga Y."/>
            <person name="Zwiers L.-H."/>
            <person name="Turgeon B."/>
            <person name="Goodwin S."/>
            <person name="Spatafora J."/>
            <person name="Crous P."/>
            <person name="Grigoriev I."/>
        </authorList>
    </citation>
    <scope>NUCLEOTIDE SEQUENCE</scope>
    <source>
        <strain evidence="1">CBS 480.64</strain>
    </source>
</reference>
<dbReference type="Proteomes" id="UP000799421">
    <property type="component" value="Unassembled WGS sequence"/>
</dbReference>
<gene>
    <name evidence="1" type="ORF">K470DRAFT_260567</name>
</gene>
<keyword evidence="2" id="KW-1185">Reference proteome</keyword>
<organism evidence="1 2">
    <name type="scientific">Piedraia hortae CBS 480.64</name>
    <dbReference type="NCBI Taxonomy" id="1314780"/>
    <lineage>
        <taxon>Eukaryota</taxon>
        <taxon>Fungi</taxon>
        <taxon>Dikarya</taxon>
        <taxon>Ascomycota</taxon>
        <taxon>Pezizomycotina</taxon>
        <taxon>Dothideomycetes</taxon>
        <taxon>Dothideomycetidae</taxon>
        <taxon>Capnodiales</taxon>
        <taxon>Piedraiaceae</taxon>
        <taxon>Piedraia</taxon>
    </lineage>
</organism>
<name>A0A6A7BRY4_9PEZI</name>
<evidence type="ECO:0000313" key="2">
    <source>
        <dbReference type="Proteomes" id="UP000799421"/>
    </source>
</evidence>
<proteinExistence type="predicted"/>
<accession>A0A6A7BRY4</accession>
<sequence length="58" mass="6524">MTSCIFWIPEAVLNEGYEVLRSLIATLRCPRALKQSARLHADLGESNPTRATLTRTNH</sequence>
<dbReference type="AlphaFoldDB" id="A0A6A7BRY4"/>
<dbReference type="EMBL" id="MU006032">
    <property type="protein sequence ID" value="KAF2857667.1"/>
    <property type="molecule type" value="Genomic_DNA"/>
</dbReference>
<evidence type="ECO:0000313" key="1">
    <source>
        <dbReference type="EMBL" id="KAF2857667.1"/>
    </source>
</evidence>